<gene>
    <name evidence="1" type="ORF">KQY15_02050</name>
</gene>
<evidence type="ECO:0000313" key="1">
    <source>
        <dbReference type="EMBL" id="MBV2127880.1"/>
    </source>
</evidence>
<comment type="caution">
    <text evidence="1">The sequence shown here is derived from an EMBL/GenBank/DDBJ whole genome shotgun (WGS) entry which is preliminary data.</text>
</comment>
<proteinExistence type="predicted"/>
<evidence type="ECO:0008006" key="3">
    <source>
        <dbReference type="Google" id="ProtNLM"/>
    </source>
</evidence>
<dbReference type="RefSeq" id="WP_217666741.1">
    <property type="nucleotide sequence ID" value="NZ_JAHRID010000001.1"/>
</dbReference>
<sequence length="100" mass="11251">MSELQQRIESAAKLRLQAEQLVADPAYSTEELSQLLQQLQQLLQLPAVEPTADFAAYLQDNLDWLQALMAKMASEKEAIATSMLELQRGKKAKRSYGQNN</sequence>
<keyword evidence="2" id="KW-1185">Reference proteome</keyword>
<evidence type="ECO:0000313" key="2">
    <source>
        <dbReference type="Proteomes" id="UP000704611"/>
    </source>
</evidence>
<organism evidence="1 2">
    <name type="scientific">Arsukibacterium indicum</name>
    <dbReference type="NCBI Taxonomy" id="2848612"/>
    <lineage>
        <taxon>Bacteria</taxon>
        <taxon>Pseudomonadati</taxon>
        <taxon>Pseudomonadota</taxon>
        <taxon>Gammaproteobacteria</taxon>
        <taxon>Chromatiales</taxon>
        <taxon>Chromatiaceae</taxon>
        <taxon>Arsukibacterium</taxon>
    </lineage>
</organism>
<reference evidence="1 2" key="1">
    <citation type="submission" date="2021-06" db="EMBL/GenBank/DDBJ databases">
        <title>Rheinheimera indica sp. nov., isolated from deep-sea sediment.</title>
        <authorList>
            <person name="Wang Z."/>
            <person name="Zhang X.-Y."/>
        </authorList>
    </citation>
    <scope>NUCLEOTIDE SEQUENCE [LARGE SCALE GENOMIC DNA]</scope>
    <source>
        <strain evidence="1 2">SM2107</strain>
    </source>
</reference>
<dbReference type="Proteomes" id="UP000704611">
    <property type="component" value="Unassembled WGS sequence"/>
</dbReference>
<name>A0ABS6MGD6_9GAMM</name>
<accession>A0ABS6MGD6</accession>
<protein>
    <recommendedName>
        <fullName evidence="3">Flagellar protein FliT</fullName>
    </recommendedName>
</protein>
<dbReference type="EMBL" id="JAHRID010000001">
    <property type="protein sequence ID" value="MBV2127880.1"/>
    <property type="molecule type" value="Genomic_DNA"/>
</dbReference>